<proteinExistence type="predicted"/>
<dbReference type="Proteomes" id="UP000198660">
    <property type="component" value="Unassembled WGS sequence"/>
</dbReference>
<dbReference type="AlphaFoldDB" id="A0A1I6UQN3"/>
<accession>A0A1I6UQN3</accession>
<dbReference type="RefSeq" id="WP_281252102.1">
    <property type="nucleotide sequence ID" value="NZ_FPAA01000019.1"/>
</dbReference>
<reference evidence="2" key="1">
    <citation type="submission" date="2016-10" db="EMBL/GenBank/DDBJ databases">
        <authorList>
            <person name="Varghese N."/>
            <person name="Submissions S."/>
        </authorList>
    </citation>
    <scope>NUCLEOTIDE SEQUENCE [LARGE SCALE GENOMIC DNA]</scope>
    <source>
        <strain evidence="2">DSM 45789</strain>
    </source>
</reference>
<protein>
    <submittedName>
        <fullName evidence="1">Uncharacterized protein</fullName>
    </submittedName>
</protein>
<keyword evidence="2" id="KW-1185">Reference proteome</keyword>
<dbReference type="EMBL" id="FPAA01000019">
    <property type="protein sequence ID" value="SFT03751.1"/>
    <property type="molecule type" value="Genomic_DNA"/>
</dbReference>
<evidence type="ECO:0000313" key="2">
    <source>
        <dbReference type="Proteomes" id="UP000198660"/>
    </source>
</evidence>
<evidence type="ECO:0000313" key="1">
    <source>
        <dbReference type="EMBL" id="SFT03751.1"/>
    </source>
</evidence>
<sequence>MDWEWEMEHHFIEEDELYEELMYLEYVVYPQMDKEEQKKEPTA</sequence>
<gene>
    <name evidence="1" type="ORF">SAMN05444972_11911</name>
</gene>
<organism evidence="1 2">
    <name type="scientific">Marininema halotolerans</name>
    <dbReference type="NCBI Taxonomy" id="1155944"/>
    <lineage>
        <taxon>Bacteria</taxon>
        <taxon>Bacillati</taxon>
        <taxon>Bacillota</taxon>
        <taxon>Bacilli</taxon>
        <taxon>Bacillales</taxon>
        <taxon>Thermoactinomycetaceae</taxon>
        <taxon>Marininema</taxon>
    </lineage>
</organism>
<name>A0A1I6UQN3_9BACL</name>